<reference evidence="10" key="2">
    <citation type="submission" date="2020-09" db="EMBL/GenBank/DDBJ databases">
        <authorList>
            <person name="Sun Q."/>
            <person name="Zhou Y."/>
        </authorList>
    </citation>
    <scope>NUCLEOTIDE SEQUENCE</scope>
    <source>
        <strain evidence="10">CGMCC 1.12698</strain>
    </source>
</reference>
<evidence type="ECO:0000256" key="2">
    <source>
        <dbReference type="ARBA" id="ARBA00005695"/>
    </source>
</evidence>
<sequence>MKKRLAMLFSLSLITSSFLAACSYGNDSADATTGGKKVLNIVEPSEIPTMDSGKAKDAASSLPLRNTMEGLYRVGEGDKIVDGMAEGEPTVSPDGLTYTFKIRDAKWSNGDTVTANDFEYAWKRAIDPATKSQYSFIMFDLKNAKKASKGEVGVDQVGVKALDEKTLEIQLEKPVPYFKNLLTFYTFLPVNKKAVEEHGDKYGTTADTLVFNGPFTMSEWKTTSYKLVKNDTYWDKDVVKLDEVNTQIIKEVSTAVNLYETNELDFARLTSEHVANYKEHAEFAVRQDPSVFYLRFNQKNDVLKNEKARKAIDLSYNKQGIAETILNNGSVPAKFFVPQNFAKDENGKDFRSLNGDLWTGTTEDAKKLWAEAKKELGKDTMKLEFLTSDTESAKKIAEFIKGDLEKNLAGLTVDIKQVPFKQKLDLEAKSDYQMTMVGWGPDYQDPMTFLDMFVKGHTQNNFNYDNPAYDELIKKAQNSNDNAERWAAMAEAEKMLDAEAVISPIYQRSTAYILKDKVKNLYMHAVGGEFSYKWVDLK</sequence>
<name>A0A917ATM9_9BACI</name>
<evidence type="ECO:0000256" key="1">
    <source>
        <dbReference type="ARBA" id="ARBA00004193"/>
    </source>
</evidence>
<evidence type="ECO:0000313" key="11">
    <source>
        <dbReference type="Proteomes" id="UP000605259"/>
    </source>
</evidence>
<dbReference type="PROSITE" id="PS51257">
    <property type="entry name" value="PROKAR_LIPOPROTEIN"/>
    <property type="match status" value="1"/>
</dbReference>
<dbReference type="Gene3D" id="3.90.76.10">
    <property type="entry name" value="Dipeptide-binding Protein, Domain 1"/>
    <property type="match status" value="1"/>
</dbReference>
<accession>A0A917ATM9</accession>
<dbReference type="Gene3D" id="3.40.190.10">
    <property type="entry name" value="Periplasmic binding protein-like II"/>
    <property type="match status" value="1"/>
</dbReference>
<dbReference type="GO" id="GO:0015833">
    <property type="term" value="P:peptide transport"/>
    <property type="evidence" value="ECO:0007669"/>
    <property type="project" value="UniProtKB-KW"/>
</dbReference>
<feature type="chain" id="PRO_5038919805" evidence="8">
    <location>
        <begin position="21"/>
        <end position="538"/>
    </location>
</feature>
<keyword evidence="4 8" id="KW-0732">Signal</keyword>
<dbReference type="GO" id="GO:0030288">
    <property type="term" value="C:outer membrane-bounded periplasmic space"/>
    <property type="evidence" value="ECO:0007669"/>
    <property type="project" value="UniProtKB-ARBA"/>
</dbReference>
<comment type="caution">
    <text evidence="10">The sequence shown here is derived from an EMBL/GenBank/DDBJ whole genome shotgun (WGS) entry which is preliminary data.</text>
</comment>
<dbReference type="GO" id="GO:1904680">
    <property type="term" value="F:peptide transmembrane transporter activity"/>
    <property type="evidence" value="ECO:0007669"/>
    <property type="project" value="TreeGrafter"/>
</dbReference>
<dbReference type="GO" id="GO:0043190">
    <property type="term" value="C:ATP-binding cassette (ABC) transporter complex"/>
    <property type="evidence" value="ECO:0007669"/>
    <property type="project" value="InterPro"/>
</dbReference>
<dbReference type="InterPro" id="IPR000914">
    <property type="entry name" value="SBP_5_dom"/>
</dbReference>
<feature type="signal peptide" evidence="8">
    <location>
        <begin position="1"/>
        <end position="20"/>
    </location>
</feature>
<keyword evidence="5" id="KW-0571">Peptide transport</keyword>
<evidence type="ECO:0000256" key="8">
    <source>
        <dbReference type="SAM" id="SignalP"/>
    </source>
</evidence>
<keyword evidence="6" id="KW-0564">Palmitate</keyword>
<dbReference type="FunFam" id="3.10.105.10:FF:000001">
    <property type="entry name" value="Oligopeptide ABC transporter, oligopeptide-binding protein"/>
    <property type="match status" value="1"/>
</dbReference>
<dbReference type="FunFam" id="3.90.76.10:FF:000001">
    <property type="entry name" value="Oligopeptide ABC transporter substrate-binding protein"/>
    <property type="match status" value="1"/>
</dbReference>
<dbReference type="SUPFAM" id="SSF53850">
    <property type="entry name" value="Periplasmic binding protein-like II"/>
    <property type="match status" value="1"/>
</dbReference>
<organism evidence="10 11">
    <name type="scientific">Priestia taiwanensis</name>
    <dbReference type="NCBI Taxonomy" id="1347902"/>
    <lineage>
        <taxon>Bacteria</taxon>
        <taxon>Bacillati</taxon>
        <taxon>Bacillota</taxon>
        <taxon>Bacilli</taxon>
        <taxon>Bacillales</taxon>
        <taxon>Bacillaceae</taxon>
        <taxon>Priestia</taxon>
    </lineage>
</organism>
<dbReference type="EMBL" id="BMFK01000001">
    <property type="protein sequence ID" value="GGE72155.1"/>
    <property type="molecule type" value="Genomic_DNA"/>
</dbReference>
<protein>
    <submittedName>
        <fullName evidence="10">Peptide ABC transporter substrate-binding protein</fullName>
    </submittedName>
</protein>
<dbReference type="PANTHER" id="PTHR30290:SF10">
    <property type="entry name" value="PERIPLASMIC OLIGOPEPTIDE-BINDING PROTEIN-RELATED"/>
    <property type="match status" value="1"/>
</dbReference>
<keyword evidence="11" id="KW-1185">Reference proteome</keyword>
<comment type="subcellular location">
    <subcellularLocation>
        <location evidence="1">Cell membrane</location>
        <topology evidence="1">Lipid-anchor</topology>
    </subcellularLocation>
</comment>
<feature type="domain" description="Solute-binding protein family 5" evidence="9">
    <location>
        <begin position="79"/>
        <end position="459"/>
    </location>
</feature>
<dbReference type="CDD" id="cd08504">
    <property type="entry name" value="PBP2_OppA"/>
    <property type="match status" value="1"/>
</dbReference>
<proteinExistence type="inferred from homology"/>
<evidence type="ECO:0000256" key="3">
    <source>
        <dbReference type="ARBA" id="ARBA00022448"/>
    </source>
</evidence>
<dbReference type="InterPro" id="IPR039424">
    <property type="entry name" value="SBP_5"/>
</dbReference>
<evidence type="ECO:0000259" key="9">
    <source>
        <dbReference type="Pfam" id="PF00496"/>
    </source>
</evidence>
<dbReference type="Proteomes" id="UP000605259">
    <property type="component" value="Unassembled WGS sequence"/>
</dbReference>
<dbReference type="PIRSF" id="PIRSF002741">
    <property type="entry name" value="MppA"/>
    <property type="match status" value="1"/>
</dbReference>
<evidence type="ECO:0000256" key="7">
    <source>
        <dbReference type="ARBA" id="ARBA00023288"/>
    </source>
</evidence>
<evidence type="ECO:0000256" key="6">
    <source>
        <dbReference type="ARBA" id="ARBA00023139"/>
    </source>
</evidence>
<evidence type="ECO:0000256" key="5">
    <source>
        <dbReference type="ARBA" id="ARBA00022856"/>
    </source>
</evidence>
<dbReference type="InterPro" id="IPR030678">
    <property type="entry name" value="Peptide/Ni-bd"/>
</dbReference>
<dbReference type="Pfam" id="PF00496">
    <property type="entry name" value="SBP_bac_5"/>
    <property type="match status" value="1"/>
</dbReference>
<dbReference type="Gene3D" id="3.10.105.10">
    <property type="entry name" value="Dipeptide-binding Protein, Domain 3"/>
    <property type="match status" value="1"/>
</dbReference>
<dbReference type="AlphaFoldDB" id="A0A917ATM9"/>
<keyword evidence="5" id="KW-0653">Protein transport</keyword>
<evidence type="ECO:0000256" key="4">
    <source>
        <dbReference type="ARBA" id="ARBA00022729"/>
    </source>
</evidence>
<evidence type="ECO:0000313" key="10">
    <source>
        <dbReference type="EMBL" id="GGE72155.1"/>
    </source>
</evidence>
<reference evidence="10" key="1">
    <citation type="journal article" date="2014" name="Int. J. Syst. Evol. Microbiol.">
        <title>Complete genome sequence of Corynebacterium casei LMG S-19264T (=DSM 44701T), isolated from a smear-ripened cheese.</title>
        <authorList>
            <consortium name="US DOE Joint Genome Institute (JGI-PGF)"/>
            <person name="Walter F."/>
            <person name="Albersmeier A."/>
            <person name="Kalinowski J."/>
            <person name="Ruckert C."/>
        </authorList>
    </citation>
    <scope>NUCLEOTIDE SEQUENCE</scope>
    <source>
        <strain evidence="10">CGMCC 1.12698</strain>
    </source>
</reference>
<keyword evidence="3" id="KW-0813">Transport</keyword>
<comment type="similarity">
    <text evidence="2">Belongs to the bacterial solute-binding protein 5 family.</text>
</comment>
<keyword evidence="7" id="KW-0449">Lipoprotein</keyword>
<dbReference type="PANTHER" id="PTHR30290">
    <property type="entry name" value="PERIPLASMIC BINDING COMPONENT OF ABC TRANSPORTER"/>
    <property type="match status" value="1"/>
</dbReference>
<gene>
    <name evidence="10" type="ORF">GCM10007140_22640</name>
</gene>
<dbReference type="RefSeq" id="WP_188388452.1">
    <property type="nucleotide sequence ID" value="NZ_BMFK01000001.1"/>
</dbReference>